<feature type="transmembrane region" description="Helical" evidence="5">
    <location>
        <begin position="47"/>
        <end position="66"/>
    </location>
</feature>
<protein>
    <recommendedName>
        <fullName evidence="6">Major facilitator superfamily (MFS) profile domain-containing protein</fullName>
    </recommendedName>
</protein>
<feature type="transmembrane region" description="Helical" evidence="5">
    <location>
        <begin position="256"/>
        <end position="274"/>
    </location>
</feature>
<feature type="transmembrane region" description="Helical" evidence="5">
    <location>
        <begin position="294"/>
        <end position="313"/>
    </location>
</feature>
<feature type="domain" description="Major facilitator superfamily (MFS) profile" evidence="6">
    <location>
        <begin position="12"/>
        <end position="440"/>
    </location>
</feature>
<dbReference type="PANTHER" id="PTHR23523:SF2">
    <property type="entry name" value="2-NITROIMIDAZOLE TRANSPORTER"/>
    <property type="match status" value="1"/>
</dbReference>
<evidence type="ECO:0000313" key="8">
    <source>
        <dbReference type="Proteomes" id="UP000265916"/>
    </source>
</evidence>
<dbReference type="InterPro" id="IPR036259">
    <property type="entry name" value="MFS_trans_sf"/>
</dbReference>
<dbReference type="Pfam" id="PF07690">
    <property type="entry name" value="MFS_1"/>
    <property type="match status" value="1"/>
</dbReference>
<evidence type="ECO:0000256" key="4">
    <source>
        <dbReference type="SAM" id="MobiDB-lite"/>
    </source>
</evidence>
<keyword evidence="2 5" id="KW-1133">Transmembrane helix</keyword>
<keyword evidence="3 5" id="KW-0472">Membrane</keyword>
<dbReference type="Gene3D" id="1.20.1250.20">
    <property type="entry name" value="MFS general substrate transporter like domains"/>
    <property type="match status" value="1"/>
</dbReference>
<feature type="transmembrane region" description="Helical" evidence="5">
    <location>
        <begin position="320"/>
        <end position="342"/>
    </location>
</feature>
<evidence type="ECO:0000256" key="5">
    <source>
        <dbReference type="SAM" id="Phobius"/>
    </source>
</evidence>
<evidence type="ECO:0000256" key="3">
    <source>
        <dbReference type="ARBA" id="ARBA00023136"/>
    </source>
</evidence>
<dbReference type="InterPro" id="IPR052524">
    <property type="entry name" value="MFS_Cyanate_Porter"/>
</dbReference>
<feature type="compositionally biased region" description="Low complexity" evidence="4">
    <location>
        <begin position="226"/>
        <end position="236"/>
    </location>
</feature>
<feature type="transmembrane region" description="Helical" evidence="5">
    <location>
        <begin position="73"/>
        <end position="92"/>
    </location>
</feature>
<dbReference type="SUPFAM" id="SSF103473">
    <property type="entry name" value="MFS general substrate transporter"/>
    <property type="match status" value="1"/>
</dbReference>
<feature type="transmembrane region" description="Helical" evidence="5">
    <location>
        <begin position="7"/>
        <end position="27"/>
    </location>
</feature>
<comment type="caution">
    <text evidence="7">The sequence shown here is derived from an EMBL/GenBank/DDBJ whole genome shotgun (WGS) entry which is preliminary data.</text>
</comment>
<dbReference type="GO" id="GO:0022857">
    <property type="term" value="F:transmembrane transporter activity"/>
    <property type="evidence" value="ECO:0007669"/>
    <property type="project" value="InterPro"/>
</dbReference>
<gene>
    <name evidence="7" type="ORF">CKF58_04640</name>
</gene>
<dbReference type="InterPro" id="IPR011701">
    <property type="entry name" value="MFS"/>
</dbReference>
<evidence type="ECO:0000259" key="6">
    <source>
        <dbReference type="PROSITE" id="PS50850"/>
    </source>
</evidence>
<dbReference type="Proteomes" id="UP000265916">
    <property type="component" value="Unassembled WGS sequence"/>
</dbReference>
<evidence type="ECO:0000256" key="2">
    <source>
        <dbReference type="ARBA" id="ARBA00022989"/>
    </source>
</evidence>
<feature type="transmembrane region" description="Helical" evidence="5">
    <location>
        <begin position="384"/>
        <end position="403"/>
    </location>
</feature>
<evidence type="ECO:0000256" key="1">
    <source>
        <dbReference type="ARBA" id="ARBA00022692"/>
    </source>
</evidence>
<dbReference type="AlphaFoldDB" id="A0A3A1YJR7"/>
<accession>A0A3A1YJR7</accession>
<dbReference type="OrthoDB" id="5317164at2"/>
<dbReference type="EMBL" id="NRJG01000080">
    <property type="protein sequence ID" value="RIY37821.1"/>
    <property type="molecule type" value="Genomic_DNA"/>
</dbReference>
<organism evidence="7 8">
    <name type="scientific">Psittacicella hinzii</name>
    <dbReference type="NCBI Taxonomy" id="2028575"/>
    <lineage>
        <taxon>Bacteria</taxon>
        <taxon>Pseudomonadati</taxon>
        <taxon>Pseudomonadota</taxon>
        <taxon>Gammaproteobacteria</taxon>
        <taxon>Pasteurellales</taxon>
        <taxon>Psittacicellaceae</taxon>
        <taxon>Psittacicella</taxon>
    </lineage>
</organism>
<feature type="transmembrane region" description="Helical" evidence="5">
    <location>
        <begin position="175"/>
        <end position="194"/>
    </location>
</feature>
<sequence>MNKLISSYFWYTAIGLCLVTLISRAPFTSTSAIINNIAVDYSLNSTQQGLILSLPTFVMALCSLFVAKLDNKIGFVLAIFYAVALIIIGIAIRDFLSILSQNAGIYIIYSGTIILSIGITILSVLYPSFINGFFKQQLGVMNAINGANLSISSLLGTFSSLWLINHGYTWRDVGLLWIIISSLILLYYIPIIFFTREQMQQIRFATQSQQSTLKQDSKQQLEPSTQKQQNNIQQDNKPSEQIALNSKKSTSMWKQWAAWCIAIAFGLESANFYFGISWYRNYAGESLSDAQMAVLVNIFQFFAIISSLIAPIACTKYVKYLGAILLWSAIAFVASTLGLIIFYNYYVILLWLFVLFGITSGVLLAVLLLLLSLKTTRSQDTSRLSSMVNCVGFILTAIFLFGFGWLYDLTGKFDAGIYIMIAYNIFIPLLCYLANKLPIKS</sequence>
<dbReference type="InterPro" id="IPR020846">
    <property type="entry name" value="MFS_dom"/>
</dbReference>
<proteinExistence type="predicted"/>
<keyword evidence="8" id="KW-1185">Reference proteome</keyword>
<feature type="transmembrane region" description="Helical" evidence="5">
    <location>
        <begin position="415"/>
        <end position="435"/>
    </location>
</feature>
<dbReference type="RefSeq" id="WP_119531459.1">
    <property type="nucleotide sequence ID" value="NZ_JBHSSP010000034.1"/>
</dbReference>
<dbReference type="PROSITE" id="PS50850">
    <property type="entry name" value="MFS"/>
    <property type="match status" value="1"/>
</dbReference>
<feature type="transmembrane region" description="Helical" evidence="5">
    <location>
        <begin position="104"/>
        <end position="126"/>
    </location>
</feature>
<feature type="transmembrane region" description="Helical" evidence="5">
    <location>
        <begin position="348"/>
        <end position="372"/>
    </location>
</feature>
<feature type="region of interest" description="Disordered" evidence="4">
    <location>
        <begin position="215"/>
        <end position="239"/>
    </location>
</feature>
<evidence type="ECO:0000313" key="7">
    <source>
        <dbReference type="EMBL" id="RIY37821.1"/>
    </source>
</evidence>
<reference evidence="7 8" key="1">
    <citation type="submission" date="2017-08" db="EMBL/GenBank/DDBJ databases">
        <title>Reclassification of Bisgaard taxon 37 and 44.</title>
        <authorList>
            <person name="Christensen H."/>
        </authorList>
    </citation>
    <scope>NUCLEOTIDE SEQUENCE [LARGE SCALE GENOMIC DNA]</scope>
    <source>
        <strain evidence="7 8">111</strain>
    </source>
</reference>
<name>A0A3A1YJR7_9GAMM</name>
<feature type="compositionally biased region" description="Polar residues" evidence="4">
    <location>
        <begin position="215"/>
        <end position="225"/>
    </location>
</feature>
<feature type="transmembrane region" description="Helical" evidence="5">
    <location>
        <begin position="138"/>
        <end position="163"/>
    </location>
</feature>
<dbReference type="PANTHER" id="PTHR23523">
    <property type="match status" value="1"/>
</dbReference>
<keyword evidence="1 5" id="KW-0812">Transmembrane</keyword>